<dbReference type="InterPro" id="IPR027954">
    <property type="entry name" value="Transcobalamin-like_C"/>
</dbReference>
<feature type="region of interest" description="Disordered" evidence="1">
    <location>
        <begin position="44"/>
        <end position="175"/>
    </location>
</feature>
<reference evidence="4" key="1">
    <citation type="journal article" date="2018" name="Environ. Microbiol.">
        <title>Sporulation capability and amylosome conservation among diverse human colonic and rumen isolates of the keystone starch-degrader Ruminococcus bromii.</title>
        <authorList>
            <person name="Mukhopadhya I."/>
            <person name="Morais S."/>
            <person name="Laverde-Gomez J."/>
            <person name="Sheridan P.O."/>
            <person name="Walker A.W."/>
            <person name="Kelly W."/>
            <person name="Klieve A.V."/>
            <person name="Ouwerkerk D."/>
            <person name="Duncan S.H."/>
            <person name="Louis P."/>
            <person name="Koropatkin N."/>
            <person name="Cockburn D."/>
            <person name="Kibler R."/>
            <person name="Cooper P.J."/>
            <person name="Sandoval C."/>
            <person name="Crost E."/>
            <person name="Juge N."/>
            <person name="Bayer E.A."/>
            <person name="Flint H.J."/>
        </authorList>
    </citation>
    <scope>NUCLEOTIDE SEQUENCE [LARGE SCALE GENOMIC DNA]</scope>
    <source>
        <strain evidence="4">ATCC 27255</strain>
    </source>
</reference>
<evidence type="ECO:0000259" key="3">
    <source>
        <dbReference type="Pfam" id="PF14478"/>
    </source>
</evidence>
<dbReference type="Pfam" id="PF14478">
    <property type="entry name" value="DUF4430"/>
    <property type="match status" value="1"/>
</dbReference>
<accession>A0A2N0UZL7</accession>
<feature type="signal peptide" evidence="2">
    <location>
        <begin position="1"/>
        <end position="31"/>
    </location>
</feature>
<feature type="compositionally biased region" description="Basic and acidic residues" evidence="1">
    <location>
        <begin position="166"/>
        <end position="175"/>
    </location>
</feature>
<protein>
    <recommendedName>
        <fullName evidence="3">Transcobalamin-like C-terminal domain-containing protein</fullName>
    </recommendedName>
</protein>
<gene>
    <name evidence="4" type="ORF">RBATCC27255_00382</name>
</gene>
<organism evidence="4 5">
    <name type="scientific">Ruminococcus bromii</name>
    <dbReference type="NCBI Taxonomy" id="40518"/>
    <lineage>
        <taxon>Bacteria</taxon>
        <taxon>Bacillati</taxon>
        <taxon>Bacillota</taxon>
        <taxon>Clostridia</taxon>
        <taxon>Eubacteriales</taxon>
        <taxon>Oscillospiraceae</taxon>
        <taxon>Ruminococcus</taxon>
    </lineage>
</organism>
<name>A0A2N0UZL7_9FIRM</name>
<feature type="compositionally biased region" description="Low complexity" evidence="1">
    <location>
        <begin position="44"/>
        <end position="64"/>
    </location>
</feature>
<keyword evidence="2" id="KW-0732">Signal</keyword>
<dbReference type="AlphaFoldDB" id="A0A2N0UZL7"/>
<dbReference type="Proteomes" id="UP000233425">
    <property type="component" value="Unassembled WGS sequence"/>
</dbReference>
<evidence type="ECO:0000256" key="2">
    <source>
        <dbReference type="SAM" id="SignalP"/>
    </source>
</evidence>
<evidence type="ECO:0000313" key="5">
    <source>
        <dbReference type="Proteomes" id="UP000233425"/>
    </source>
</evidence>
<proteinExistence type="predicted"/>
<feature type="chain" id="PRO_5039346427" description="Transcobalamin-like C-terminal domain-containing protein" evidence="2">
    <location>
        <begin position="32"/>
        <end position="315"/>
    </location>
</feature>
<sequence length="315" mass="34829">MEKLKKFVKKNQVLLIAVCVCIAALTATFFAGGNLSDSKVQTASTASSISTTSADTETTSVSATEKITQSPTDSTKSNKDNKNKKDKKDNKNSEDKKNSKVSSQNSSSSSVEKSEKTEQVSGNSTSDKKKPSSSSNSSSKPNKKNDVQPTTQDKYKTDPVPSGKPKPVEPQEQETKDTNLYCTFTITCSTILNNIDDLDPEKIELVPKDGIIFKKQKIQFKEGESVFDVLKRVCMDNNIHMESSWTPMYNSAYIEGINNLYEFDCGSLSGWMYKVNEWFPNYGCSRYELKNGDDVVWCYTCDLGYDVGGGYATGE</sequence>
<feature type="domain" description="Transcobalamin-like C-terminal" evidence="3">
    <location>
        <begin position="223"/>
        <end position="300"/>
    </location>
</feature>
<feature type="compositionally biased region" description="Basic and acidic residues" evidence="1">
    <location>
        <begin position="76"/>
        <end position="98"/>
    </location>
</feature>
<evidence type="ECO:0000313" key="4">
    <source>
        <dbReference type="EMBL" id="PKD32433.1"/>
    </source>
</evidence>
<keyword evidence="5" id="KW-1185">Reference proteome</keyword>
<feature type="compositionally biased region" description="Low complexity" evidence="1">
    <location>
        <begin position="100"/>
        <end position="111"/>
    </location>
</feature>
<evidence type="ECO:0000256" key="1">
    <source>
        <dbReference type="SAM" id="MobiDB-lite"/>
    </source>
</evidence>
<comment type="caution">
    <text evidence="4">The sequence shown here is derived from an EMBL/GenBank/DDBJ whole genome shotgun (WGS) entry which is preliminary data.</text>
</comment>
<dbReference type="Gene3D" id="2.170.130.30">
    <property type="match status" value="1"/>
</dbReference>
<dbReference type="EMBL" id="NNSR01000026">
    <property type="protein sequence ID" value="PKD32433.1"/>
    <property type="molecule type" value="Genomic_DNA"/>
</dbReference>